<proteinExistence type="inferred from homology"/>
<dbReference type="AlphaFoldDB" id="A4SBI0"/>
<reference evidence="11 12" key="1">
    <citation type="journal article" date="2007" name="Proc. Natl. Acad. Sci. U.S.A.">
        <title>The tiny eukaryote Ostreococcus provides genomic insights into the paradox of plankton speciation.</title>
        <authorList>
            <person name="Palenik B."/>
            <person name="Grimwood J."/>
            <person name="Aerts A."/>
            <person name="Rouze P."/>
            <person name="Salamov A."/>
            <person name="Putnam N."/>
            <person name="Dupont C."/>
            <person name="Jorgensen R."/>
            <person name="Derelle E."/>
            <person name="Rombauts S."/>
            <person name="Zhou K."/>
            <person name="Otillar R."/>
            <person name="Merchant S.S."/>
            <person name="Podell S."/>
            <person name="Gaasterland T."/>
            <person name="Napoli C."/>
            <person name="Gendler K."/>
            <person name="Manuell A."/>
            <person name="Tai V."/>
            <person name="Vallon O."/>
            <person name="Piganeau G."/>
            <person name="Jancek S."/>
            <person name="Heijde M."/>
            <person name="Jabbari K."/>
            <person name="Bowler C."/>
            <person name="Lohr M."/>
            <person name="Robbens S."/>
            <person name="Werner G."/>
            <person name="Dubchak I."/>
            <person name="Pazour G.J."/>
            <person name="Ren Q."/>
            <person name="Paulsen I."/>
            <person name="Delwiche C."/>
            <person name="Schmutz J."/>
            <person name="Rokhsar D."/>
            <person name="Van de Peer Y."/>
            <person name="Moreau H."/>
            <person name="Grigoriev I.V."/>
        </authorList>
    </citation>
    <scope>NUCLEOTIDE SEQUENCE [LARGE SCALE GENOMIC DNA]</scope>
    <source>
        <strain evidence="11 12">CCE9901</strain>
    </source>
</reference>
<feature type="non-terminal residue" evidence="11">
    <location>
        <position position="1"/>
    </location>
</feature>
<sequence length="79" mass="8652">HDVDGWSTFVDAVYFIAITVTTVGYGDISPQTDAGKIFMLFFIIVGIALATVVISKITDLIVDAKERSEVKAQEELDRS</sequence>
<keyword evidence="12" id="KW-1185">Reference proteome</keyword>
<feature type="transmembrane region" description="Helical" evidence="9">
    <location>
        <begin position="37"/>
        <end position="57"/>
    </location>
</feature>
<dbReference type="HOGENOM" id="CLU_2613127_0_0_1"/>
<dbReference type="Gramene" id="ABP00940">
    <property type="protein sequence ID" value="ABP00940"/>
    <property type="gene ID" value="OSTLU_43813"/>
</dbReference>
<dbReference type="KEGG" id="olu:OSTLU_43813"/>
<keyword evidence="6" id="KW-0406">Ion transport</keyword>
<keyword evidence="5 9" id="KW-1133">Transmembrane helix</keyword>
<dbReference type="GO" id="GO:0005886">
    <property type="term" value="C:plasma membrane"/>
    <property type="evidence" value="ECO:0007669"/>
    <property type="project" value="TreeGrafter"/>
</dbReference>
<dbReference type="RefSeq" id="XP_001422623.1">
    <property type="nucleotide sequence ID" value="XM_001422586.1"/>
</dbReference>
<evidence type="ECO:0000256" key="1">
    <source>
        <dbReference type="ARBA" id="ARBA00004141"/>
    </source>
</evidence>
<feature type="domain" description="Potassium channel" evidence="10">
    <location>
        <begin position="5"/>
        <end position="62"/>
    </location>
</feature>
<dbReference type="Gene3D" id="1.10.287.70">
    <property type="match status" value="1"/>
</dbReference>
<comment type="subcellular location">
    <subcellularLocation>
        <location evidence="1">Membrane</location>
        <topology evidence="1">Multi-pass membrane protein</topology>
    </subcellularLocation>
</comment>
<dbReference type="EMBL" id="CP000600">
    <property type="protein sequence ID" value="ABP00940.1"/>
    <property type="molecule type" value="Genomic_DNA"/>
</dbReference>
<dbReference type="GO" id="GO:0030322">
    <property type="term" value="P:stabilization of membrane potential"/>
    <property type="evidence" value="ECO:0007669"/>
    <property type="project" value="TreeGrafter"/>
</dbReference>
<accession>A4SBI0</accession>
<dbReference type="InterPro" id="IPR003280">
    <property type="entry name" value="2pore_dom_K_chnl"/>
</dbReference>
<dbReference type="eggNOG" id="KOG1420">
    <property type="taxonomic scope" value="Eukaryota"/>
</dbReference>
<dbReference type="Pfam" id="PF07885">
    <property type="entry name" value="Ion_trans_2"/>
    <property type="match status" value="1"/>
</dbReference>
<gene>
    <name evidence="11" type="ORF">OSTLU_43813</name>
</gene>
<evidence type="ECO:0000256" key="5">
    <source>
        <dbReference type="ARBA" id="ARBA00022989"/>
    </source>
</evidence>
<evidence type="ECO:0000259" key="10">
    <source>
        <dbReference type="Pfam" id="PF07885"/>
    </source>
</evidence>
<evidence type="ECO:0000256" key="2">
    <source>
        <dbReference type="ARBA" id="ARBA00010159"/>
    </source>
</evidence>
<dbReference type="GeneID" id="5006834"/>
<dbReference type="GO" id="GO:0005774">
    <property type="term" value="C:vacuolar membrane"/>
    <property type="evidence" value="ECO:0007669"/>
    <property type="project" value="UniProtKB-ARBA"/>
</dbReference>
<organism evidence="11 12">
    <name type="scientific">Ostreococcus lucimarinus (strain CCE9901)</name>
    <dbReference type="NCBI Taxonomy" id="436017"/>
    <lineage>
        <taxon>Eukaryota</taxon>
        <taxon>Viridiplantae</taxon>
        <taxon>Chlorophyta</taxon>
        <taxon>Mamiellophyceae</taxon>
        <taxon>Mamiellales</taxon>
        <taxon>Bathycoccaceae</taxon>
        <taxon>Ostreococcus</taxon>
    </lineage>
</organism>
<evidence type="ECO:0000256" key="3">
    <source>
        <dbReference type="ARBA" id="ARBA00022448"/>
    </source>
</evidence>
<dbReference type="PANTHER" id="PTHR11003">
    <property type="entry name" value="POTASSIUM CHANNEL, SUBFAMILY K"/>
    <property type="match status" value="1"/>
</dbReference>
<evidence type="ECO:0000256" key="6">
    <source>
        <dbReference type="ARBA" id="ARBA00023065"/>
    </source>
</evidence>
<dbReference type="SUPFAM" id="SSF81324">
    <property type="entry name" value="Voltage-gated potassium channels"/>
    <property type="match status" value="1"/>
</dbReference>
<keyword evidence="8" id="KW-0407">Ion channel</keyword>
<evidence type="ECO:0000256" key="8">
    <source>
        <dbReference type="ARBA" id="ARBA00023303"/>
    </source>
</evidence>
<evidence type="ECO:0000313" key="11">
    <source>
        <dbReference type="EMBL" id="ABP00940.1"/>
    </source>
</evidence>
<keyword evidence="4 9" id="KW-0812">Transmembrane</keyword>
<dbReference type="InterPro" id="IPR013099">
    <property type="entry name" value="K_chnl_dom"/>
</dbReference>
<dbReference type="GO" id="GO:0015271">
    <property type="term" value="F:outward rectifier potassium channel activity"/>
    <property type="evidence" value="ECO:0007669"/>
    <property type="project" value="TreeGrafter"/>
</dbReference>
<keyword evidence="7 9" id="KW-0472">Membrane</keyword>
<comment type="similarity">
    <text evidence="2">Belongs to the two pore domain potassium channel (TC 1.A.1.7) family.</text>
</comment>
<evidence type="ECO:0000256" key="7">
    <source>
        <dbReference type="ARBA" id="ARBA00023136"/>
    </source>
</evidence>
<evidence type="ECO:0000313" key="12">
    <source>
        <dbReference type="Proteomes" id="UP000001568"/>
    </source>
</evidence>
<name>A4SBI0_OSTLU</name>
<evidence type="ECO:0000256" key="4">
    <source>
        <dbReference type="ARBA" id="ARBA00022692"/>
    </source>
</evidence>
<dbReference type="Proteomes" id="UP000001568">
    <property type="component" value="Chromosome 20"/>
</dbReference>
<protein>
    <submittedName>
        <fullName evidence="11">VIC family transporter: potassium ion channel</fullName>
    </submittedName>
</protein>
<feature type="non-terminal residue" evidence="11">
    <location>
        <position position="79"/>
    </location>
</feature>
<dbReference type="GO" id="GO:0022841">
    <property type="term" value="F:potassium ion leak channel activity"/>
    <property type="evidence" value="ECO:0007669"/>
    <property type="project" value="TreeGrafter"/>
</dbReference>
<dbReference type="PANTHER" id="PTHR11003:SF291">
    <property type="entry name" value="IP11374P"/>
    <property type="match status" value="1"/>
</dbReference>
<dbReference type="OrthoDB" id="515205at2759"/>
<keyword evidence="3" id="KW-0813">Transport</keyword>
<evidence type="ECO:0000256" key="9">
    <source>
        <dbReference type="SAM" id="Phobius"/>
    </source>
</evidence>
<feature type="transmembrane region" description="Helical" evidence="9">
    <location>
        <begin position="6"/>
        <end position="25"/>
    </location>
</feature>